<evidence type="ECO:0000256" key="1">
    <source>
        <dbReference type="ARBA" id="ARBA00023117"/>
    </source>
</evidence>
<evidence type="ECO:0000313" key="6">
    <source>
        <dbReference type="EMBL" id="GHJ89335.1"/>
    </source>
</evidence>
<feature type="compositionally biased region" description="Low complexity" evidence="3">
    <location>
        <begin position="601"/>
        <end position="617"/>
    </location>
</feature>
<dbReference type="PANTHER" id="PTHR22880">
    <property type="entry name" value="FALZ-RELATED BROMODOMAIN-CONTAINING PROTEINS"/>
    <property type="match status" value="1"/>
</dbReference>
<dbReference type="PROSITE" id="PS50014">
    <property type="entry name" value="BROMODOMAIN_2"/>
    <property type="match status" value="2"/>
</dbReference>
<dbReference type="Gene3D" id="1.20.1270.220">
    <property type="match status" value="1"/>
</dbReference>
<dbReference type="GO" id="GO:0005634">
    <property type="term" value="C:nucleus"/>
    <property type="evidence" value="ECO:0007669"/>
    <property type="project" value="TreeGrafter"/>
</dbReference>
<dbReference type="InterPro" id="IPR027353">
    <property type="entry name" value="NET_dom"/>
</dbReference>
<reference evidence="6" key="1">
    <citation type="submission" date="2020-07" db="EMBL/GenBank/DDBJ databases">
        <title>Draft Genome Sequence of a Deep-Sea Yeast, Naganishia (Cryptococcus) liquefaciens strain N6.</title>
        <authorList>
            <person name="Han Y.W."/>
            <person name="Kajitani R."/>
            <person name="Morimoto H."/>
            <person name="Parhat M."/>
            <person name="Tsubouchi H."/>
            <person name="Bakenova O."/>
            <person name="Ogata M."/>
            <person name="Argunhan B."/>
            <person name="Aoki R."/>
            <person name="Kajiwara S."/>
            <person name="Itoh T."/>
            <person name="Iwasaki H."/>
        </authorList>
    </citation>
    <scope>NUCLEOTIDE SEQUENCE</scope>
    <source>
        <strain evidence="6">N6</strain>
    </source>
</reference>
<evidence type="ECO:0008006" key="8">
    <source>
        <dbReference type="Google" id="ProtNLM"/>
    </source>
</evidence>
<feature type="compositionally biased region" description="Low complexity" evidence="3">
    <location>
        <begin position="576"/>
        <end position="594"/>
    </location>
</feature>
<feature type="domain" description="NET" evidence="5">
    <location>
        <begin position="630"/>
        <end position="710"/>
    </location>
</feature>
<feature type="compositionally biased region" description="Acidic residues" evidence="3">
    <location>
        <begin position="769"/>
        <end position="787"/>
    </location>
</feature>
<dbReference type="InterPro" id="IPR018359">
    <property type="entry name" value="Bromodomain_CS"/>
</dbReference>
<feature type="compositionally biased region" description="Basic and acidic residues" evidence="3">
    <location>
        <begin position="744"/>
        <end position="753"/>
    </location>
</feature>
<dbReference type="PRINTS" id="PR00503">
    <property type="entry name" value="BROMODOMAIN"/>
</dbReference>
<dbReference type="GO" id="GO:0000785">
    <property type="term" value="C:chromatin"/>
    <property type="evidence" value="ECO:0007669"/>
    <property type="project" value="TreeGrafter"/>
</dbReference>
<feature type="region of interest" description="Disordered" evidence="3">
    <location>
        <begin position="708"/>
        <end position="787"/>
    </location>
</feature>
<dbReference type="EMBL" id="BLZA01000040">
    <property type="protein sequence ID" value="GHJ89335.1"/>
    <property type="molecule type" value="Genomic_DNA"/>
</dbReference>
<feature type="compositionally biased region" description="Low complexity" evidence="3">
    <location>
        <begin position="29"/>
        <end position="52"/>
    </location>
</feature>
<feature type="compositionally biased region" description="Polar residues" evidence="3">
    <location>
        <begin position="73"/>
        <end position="99"/>
    </location>
</feature>
<dbReference type="Pfam" id="PF17035">
    <property type="entry name" value="BET"/>
    <property type="match status" value="1"/>
</dbReference>
<feature type="region of interest" description="Disordered" evidence="3">
    <location>
        <begin position="1"/>
        <end position="226"/>
    </location>
</feature>
<feature type="region of interest" description="Disordered" evidence="3">
    <location>
        <begin position="279"/>
        <end position="298"/>
    </location>
</feature>
<dbReference type="OrthoDB" id="784962at2759"/>
<feature type="compositionally biased region" description="Polar residues" evidence="3">
    <location>
        <begin position="18"/>
        <end position="28"/>
    </location>
</feature>
<feature type="domain" description="Bromo" evidence="4">
    <location>
        <begin position="241"/>
        <end position="332"/>
    </location>
</feature>
<feature type="compositionally biased region" description="Basic and acidic residues" evidence="3">
    <location>
        <begin position="372"/>
        <end position="387"/>
    </location>
</feature>
<accession>A0A8H3YGX4</accession>
<dbReference type="Gene3D" id="1.20.920.10">
    <property type="entry name" value="Bromodomain-like"/>
    <property type="match status" value="2"/>
</dbReference>
<dbReference type="SMART" id="SM00297">
    <property type="entry name" value="BROMO"/>
    <property type="match status" value="2"/>
</dbReference>
<feature type="compositionally biased region" description="Polar residues" evidence="3">
    <location>
        <begin position="145"/>
        <end position="182"/>
    </location>
</feature>
<evidence type="ECO:0000259" key="4">
    <source>
        <dbReference type="PROSITE" id="PS50014"/>
    </source>
</evidence>
<feature type="region of interest" description="Disordered" evidence="3">
    <location>
        <begin position="567"/>
        <end position="645"/>
    </location>
</feature>
<dbReference type="InterPro" id="IPR050935">
    <property type="entry name" value="Bromo_chromatin_reader"/>
</dbReference>
<dbReference type="InterPro" id="IPR001487">
    <property type="entry name" value="Bromodomain"/>
</dbReference>
<dbReference type="PANTHER" id="PTHR22880:SF225">
    <property type="entry name" value="BROMODOMAIN-CONTAINING PROTEIN BET-1-RELATED"/>
    <property type="match status" value="1"/>
</dbReference>
<dbReference type="Pfam" id="PF00439">
    <property type="entry name" value="Bromodomain"/>
    <property type="match status" value="2"/>
</dbReference>
<dbReference type="PROSITE" id="PS51525">
    <property type="entry name" value="NET"/>
    <property type="match status" value="1"/>
</dbReference>
<dbReference type="Proteomes" id="UP000620104">
    <property type="component" value="Unassembled WGS sequence"/>
</dbReference>
<comment type="caution">
    <text evidence="6">The sequence shown here is derived from an EMBL/GenBank/DDBJ whole genome shotgun (WGS) entry which is preliminary data.</text>
</comment>
<feature type="region of interest" description="Disordered" evidence="3">
    <location>
        <begin position="353"/>
        <end position="412"/>
    </location>
</feature>
<feature type="compositionally biased region" description="Basic and acidic residues" evidence="3">
    <location>
        <begin position="288"/>
        <end position="298"/>
    </location>
</feature>
<feature type="compositionally biased region" description="Acidic residues" evidence="3">
    <location>
        <begin position="626"/>
        <end position="635"/>
    </location>
</feature>
<feature type="domain" description="Bromo" evidence="4">
    <location>
        <begin position="431"/>
        <end position="503"/>
    </location>
</feature>
<protein>
    <recommendedName>
        <fullName evidence="8">Bromodomain-containing protein</fullName>
    </recommendedName>
</protein>
<gene>
    <name evidence="6" type="ORF">NliqN6_5737</name>
</gene>
<evidence type="ECO:0000256" key="2">
    <source>
        <dbReference type="PROSITE-ProRule" id="PRU00035"/>
    </source>
</evidence>
<dbReference type="InterPro" id="IPR038336">
    <property type="entry name" value="NET_sf"/>
</dbReference>
<dbReference type="InterPro" id="IPR036427">
    <property type="entry name" value="Bromodomain-like_sf"/>
</dbReference>
<evidence type="ECO:0000313" key="7">
    <source>
        <dbReference type="Proteomes" id="UP000620104"/>
    </source>
</evidence>
<organism evidence="6 7">
    <name type="scientific">Naganishia liquefaciens</name>
    <dbReference type="NCBI Taxonomy" id="104408"/>
    <lineage>
        <taxon>Eukaryota</taxon>
        <taxon>Fungi</taxon>
        <taxon>Dikarya</taxon>
        <taxon>Basidiomycota</taxon>
        <taxon>Agaricomycotina</taxon>
        <taxon>Tremellomycetes</taxon>
        <taxon>Filobasidiales</taxon>
        <taxon>Filobasidiaceae</taxon>
        <taxon>Naganishia</taxon>
    </lineage>
</organism>
<dbReference type="AlphaFoldDB" id="A0A8H3YGX4"/>
<feature type="compositionally biased region" description="Basic and acidic residues" evidence="3">
    <location>
        <begin position="127"/>
        <end position="139"/>
    </location>
</feature>
<evidence type="ECO:0000256" key="3">
    <source>
        <dbReference type="SAM" id="MobiDB-lite"/>
    </source>
</evidence>
<evidence type="ECO:0000259" key="5">
    <source>
        <dbReference type="PROSITE" id="PS51525"/>
    </source>
</evidence>
<keyword evidence="1 2" id="KW-0103">Bromodomain</keyword>
<dbReference type="GO" id="GO:0006355">
    <property type="term" value="P:regulation of DNA-templated transcription"/>
    <property type="evidence" value="ECO:0007669"/>
    <property type="project" value="TreeGrafter"/>
</dbReference>
<dbReference type="GO" id="GO:0006338">
    <property type="term" value="P:chromatin remodeling"/>
    <property type="evidence" value="ECO:0007669"/>
    <property type="project" value="TreeGrafter"/>
</dbReference>
<name>A0A8H3YGX4_9TREE</name>
<feature type="compositionally biased region" description="Polar residues" evidence="3">
    <location>
        <begin position="53"/>
        <end position="65"/>
    </location>
</feature>
<proteinExistence type="predicted"/>
<dbReference type="PROSITE" id="PS00633">
    <property type="entry name" value="BROMODOMAIN_1"/>
    <property type="match status" value="1"/>
</dbReference>
<feature type="compositionally biased region" description="Low complexity" evidence="3">
    <location>
        <begin position="716"/>
        <end position="730"/>
    </location>
</feature>
<dbReference type="SUPFAM" id="SSF47370">
    <property type="entry name" value="Bromodomain"/>
    <property type="match status" value="2"/>
</dbReference>
<sequence>MSQPLDQPSDAPAADAVVQSTGETSGLKQPSPSVDQQPQSPVQQPSSEPMSVDQPTVEQSSTVKSSNEEPTDEQPSTEQPSTEQPSTEQPSAEQDTPMQENRAPAGDSTLGANKRQSSHDGDDDGEERAAKRVKEDHASDIVPAQSASSPHPATSNAQSSMPRESSVSAASPQATTQESPASRAQELPTPQPQNQSLPNGEAPAIYVPGSFQPEHREPFGPTTPITGQQCRSLLAIVKQVKKTREAGPFNSPVDPIAFNIPHYANIIKRPMDLSTVETKLNASNPAPPKDKSRPVKKDMSLGTYANVQEVVEDVRQIWNNTRIFNGPQHAVSLNANKLDDMFETAIQKAKLGEETSARRASISHAPAIKQQISDEHGENSRPRREVHPPTPKDSAWVAEQSSSKRKAGRPTEEDKIAAVRKLLDELTYRKQYMDIVAAFLYPVDPVALNIPDYLHIIKQPMDISTIQSRIAQHQYSTAQQIYNDFKLMLNNCFTYNPPGTPVHEVGRQLERVWQEKWNGNPVLHARQDAPESEDEFPGVDVEHEIRMLEKQISDMTSRLDRLRAYRTRNQEKARNKASSATKTKTAPSGTSSSKPPKKSAPKAAAANKPKKQANGNAHSKKANFNYDDEEDDEPEATPAVTLAQKQQLADKIGEVDHNTLQSALEIISASTSVGDGNDEIELDIDALPSHTVYQLYNLVVLGYPNGKAPKKKKAPANRAGAGGAASSRRAGAGGGGQRRNSKQNGHETDRIRALEAQLASLEGQPGGNDNDDDNSSVAYSEEDSDED</sequence>
<keyword evidence="7" id="KW-1185">Reference proteome</keyword>